<evidence type="ECO:0000256" key="3">
    <source>
        <dbReference type="ARBA" id="ARBA00012744"/>
    </source>
</evidence>
<dbReference type="PROSITE" id="PS00653">
    <property type="entry name" value="GLYCOSYL_HYDROL_F1_2"/>
    <property type="match status" value="1"/>
</dbReference>
<gene>
    <name evidence="11" type="ORF">JOF29_002873</name>
</gene>
<evidence type="ECO:0000256" key="8">
    <source>
        <dbReference type="ARBA" id="ARBA00023326"/>
    </source>
</evidence>
<evidence type="ECO:0000256" key="4">
    <source>
        <dbReference type="ARBA" id="ARBA00022801"/>
    </source>
</evidence>
<reference evidence="11 12" key="1">
    <citation type="submission" date="2021-03" db="EMBL/GenBank/DDBJ databases">
        <title>Sequencing the genomes of 1000 actinobacteria strains.</title>
        <authorList>
            <person name="Klenk H.-P."/>
        </authorList>
    </citation>
    <scope>NUCLEOTIDE SEQUENCE [LARGE SCALE GENOMIC DNA]</scope>
    <source>
        <strain evidence="11 12">DSM 18824</strain>
    </source>
</reference>
<dbReference type="Pfam" id="PF00232">
    <property type="entry name" value="Glyco_hydro_1"/>
    <property type="match status" value="1"/>
</dbReference>
<keyword evidence="6" id="KW-0119">Carbohydrate metabolism</keyword>
<keyword evidence="8" id="KW-0624">Polysaccharide degradation</keyword>
<protein>
    <recommendedName>
        <fullName evidence="3 9">Beta-glucosidase</fullName>
        <ecNumber evidence="3 9">3.2.1.21</ecNumber>
    </recommendedName>
</protein>
<dbReference type="InterPro" id="IPR001360">
    <property type="entry name" value="Glyco_hydro_1"/>
</dbReference>
<dbReference type="InterPro" id="IPR017853">
    <property type="entry name" value="GH"/>
</dbReference>
<proteinExistence type="inferred from homology"/>
<evidence type="ECO:0000256" key="9">
    <source>
        <dbReference type="RuleBase" id="RU361175"/>
    </source>
</evidence>
<feature type="region of interest" description="Disordered" evidence="10">
    <location>
        <begin position="445"/>
        <end position="469"/>
    </location>
</feature>
<dbReference type="PRINTS" id="PR00131">
    <property type="entry name" value="GLHYDRLASE1"/>
</dbReference>
<comment type="caution">
    <text evidence="11">The sequence shown here is derived from an EMBL/GenBank/DDBJ whole genome shotgun (WGS) entry which is preliminary data.</text>
</comment>
<evidence type="ECO:0000313" key="11">
    <source>
        <dbReference type="EMBL" id="MBP2351790.1"/>
    </source>
</evidence>
<evidence type="ECO:0000256" key="2">
    <source>
        <dbReference type="ARBA" id="ARBA00010838"/>
    </source>
</evidence>
<dbReference type="RefSeq" id="WP_209694648.1">
    <property type="nucleotide sequence ID" value="NZ_BAAAVU010000013.1"/>
</dbReference>
<keyword evidence="4 9" id="KW-0378">Hydrolase</keyword>
<evidence type="ECO:0000256" key="7">
    <source>
        <dbReference type="ARBA" id="ARBA00023295"/>
    </source>
</evidence>
<keyword evidence="5" id="KW-0136">Cellulose degradation</keyword>
<dbReference type="PANTHER" id="PTHR10353:SF36">
    <property type="entry name" value="LP05116P"/>
    <property type="match status" value="1"/>
</dbReference>
<evidence type="ECO:0000256" key="10">
    <source>
        <dbReference type="SAM" id="MobiDB-lite"/>
    </source>
</evidence>
<accession>A0ABS4UJI5</accession>
<dbReference type="GO" id="GO:0008422">
    <property type="term" value="F:beta-glucosidase activity"/>
    <property type="evidence" value="ECO:0007669"/>
    <property type="project" value="UniProtKB-EC"/>
</dbReference>
<sequence>MVLSRNFIWGVATSAYQIEGAVEADGRLPSIWDTFCRMPGAIAGGDVGDTACDSYHRWRDDITLLKQLGVDAYRFSVAWPRILPTGHGPVNSAGLDYYDRLVDELLAEGIEPFVTLYHWDLPQFLQTAGGWASRSTAYRFAEYAAVTGGRLGDRVRHWTTLNEPMCSAWIGHWEGVMAPGIKDYKVAIRASYHLLFAHGLGIEALHASCAAPPDVGLVLNLSPCEPATPTADDERATRVADGHNNRWWLDPVFGRGFPADMLETYGIDLPIRPGDLATIATPTEYVGLNYYSRQIITSDESVPVLGLRQVDEPDRERTALGWEVHPAGLEQLILRLAHEYGASKIYVTENGSAWADHPDTSTFEVDDPERTSYLERHVGACRRAASQGAPLAGYFAWSLMDNFEWAYGYQARFGLAYVDYSTGARVLKSSGNRYAALIEAHREDWEHTRSAARPAPGRRVTGDLPPPSS</sequence>
<organism evidence="11 12">
    <name type="scientific">Kribbella aluminosa</name>
    <dbReference type="NCBI Taxonomy" id="416017"/>
    <lineage>
        <taxon>Bacteria</taxon>
        <taxon>Bacillati</taxon>
        <taxon>Actinomycetota</taxon>
        <taxon>Actinomycetes</taxon>
        <taxon>Propionibacteriales</taxon>
        <taxon>Kribbellaceae</taxon>
        <taxon>Kribbella</taxon>
    </lineage>
</organism>
<evidence type="ECO:0000256" key="1">
    <source>
        <dbReference type="ARBA" id="ARBA00000448"/>
    </source>
</evidence>
<dbReference type="Proteomes" id="UP000755585">
    <property type="component" value="Unassembled WGS sequence"/>
</dbReference>
<comment type="catalytic activity">
    <reaction evidence="1 9">
        <text>Hydrolysis of terminal, non-reducing beta-D-glucosyl residues with release of beta-D-glucose.</text>
        <dbReference type="EC" id="3.2.1.21"/>
    </reaction>
</comment>
<keyword evidence="12" id="KW-1185">Reference proteome</keyword>
<dbReference type="NCBIfam" id="TIGR03356">
    <property type="entry name" value="BGL"/>
    <property type="match status" value="1"/>
</dbReference>
<dbReference type="SUPFAM" id="SSF51445">
    <property type="entry name" value="(Trans)glycosidases"/>
    <property type="match status" value="1"/>
</dbReference>
<dbReference type="InterPro" id="IPR017736">
    <property type="entry name" value="Glyco_hydro_1_beta-glucosidase"/>
</dbReference>
<comment type="similarity">
    <text evidence="2 9">Belongs to the glycosyl hydrolase 1 family.</text>
</comment>
<dbReference type="Gene3D" id="3.20.20.80">
    <property type="entry name" value="Glycosidases"/>
    <property type="match status" value="1"/>
</dbReference>
<dbReference type="InterPro" id="IPR033132">
    <property type="entry name" value="GH_1_N_CS"/>
</dbReference>
<evidence type="ECO:0000256" key="6">
    <source>
        <dbReference type="ARBA" id="ARBA00023277"/>
    </source>
</evidence>
<name>A0ABS4UJI5_9ACTN</name>
<dbReference type="PANTHER" id="PTHR10353">
    <property type="entry name" value="GLYCOSYL HYDROLASE"/>
    <property type="match status" value="1"/>
</dbReference>
<keyword evidence="7 9" id="KW-0326">Glycosidase</keyword>
<evidence type="ECO:0000256" key="5">
    <source>
        <dbReference type="ARBA" id="ARBA00023001"/>
    </source>
</evidence>
<dbReference type="EC" id="3.2.1.21" evidence="3 9"/>
<evidence type="ECO:0000313" key="12">
    <source>
        <dbReference type="Proteomes" id="UP000755585"/>
    </source>
</evidence>
<dbReference type="EMBL" id="JAGINT010000001">
    <property type="protein sequence ID" value="MBP2351790.1"/>
    <property type="molecule type" value="Genomic_DNA"/>
</dbReference>